<dbReference type="EMBL" id="CAUYUJ010016871">
    <property type="protein sequence ID" value="CAK0869636.1"/>
    <property type="molecule type" value="Genomic_DNA"/>
</dbReference>
<reference evidence="1" key="1">
    <citation type="submission" date="2023-10" db="EMBL/GenBank/DDBJ databases">
        <authorList>
            <person name="Chen Y."/>
            <person name="Shah S."/>
            <person name="Dougan E. K."/>
            <person name="Thang M."/>
            <person name="Chan C."/>
        </authorList>
    </citation>
    <scope>NUCLEOTIDE SEQUENCE [LARGE SCALE GENOMIC DNA]</scope>
</reference>
<protein>
    <recommendedName>
        <fullName evidence="3">Hexosyltransferase</fullName>
    </recommendedName>
</protein>
<dbReference type="Proteomes" id="UP001189429">
    <property type="component" value="Unassembled WGS sequence"/>
</dbReference>
<name>A0ABN9VDL6_9DINO</name>
<gene>
    <name evidence="1" type="ORF">PCOR1329_LOCUS55929</name>
</gene>
<proteinExistence type="predicted"/>
<dbReference type="SUPFAM" id="SSF53448">
    <property type="entry name" value="Nucleotide-diphospho-sugar transferases"/>
    <property type="match status" value="1"/>
</dbReference>
<accession>A0ABN9VDL6</accession>
<organism evidence="1 2">
    <name type="scientific">Prorocentrum cordatum</name>
    <dbReference type="NCBI Taxonomy" id="2364126"/>
    <lineage>
        <taxon>Eukaryota</taxon>
        <taxon>Sar</taxon>
        <taxon>Alveolata</taxon>
        <taxon>Dinophyceae</taxon>
        <taxon>Prorocentrales</taxon>
        <taxon>Prorocentraceae</taxon>
        <taxon>Prorocentrum</taxon>
    </lineage>
</organism>
<comment type="caution">
    <text evidence="1">The sequence shown here is derived from an EMBL/GenBank/DDBJ whole genome shotgun (WGS) entry which is preliminary data.</text>
</comment>
<feature type="non-terminal residue" evidence="1">
    <location>
        <position position="1"/>
    </location>
</feature>
<evidence type="ECO:0000313" key="1">
    <source>
        <dbReference type="EMBL" id="CAK0869636.1"/>
    </source>
</evidence>
<evidence type="ECO:0000313" key="2">
    <source>
        <dbReference type="Proteomes" id="UP001189429"/>
    </source>
</evidence>
<dbReference type="InterPro" id="IPR029044">
    <property type="entry name" value="Nucleotide-diphossugar_trans"/>
</dbReference>
<sequence length="516" mass="55797">RMGVRRATCIAAAGAALTGAALLLDWEWASARGLGALDPRAPGAAAAAAGALEAAGGAAGAAEGGGLPMGEEVFLTPKALGARLGSPPVSSAPVPHRTLPPDVPAAGRYEPALYARKVECAEQAHNFGHVATVEQCDKLVSATVECGSHLMFSLSHPDWACRCCGPFGQDDGPQSDQWDVFRTQVPRLQTLPALPQSPPEVDPFDGLPVAEGARPDWLVREDQLVVDARGGKEGGILILQAVLMDVNSLWGKKQKKGHRPDWLRAILATNRAHARKHGHAMVLRAAPTQPQLTRWMAEDCGEEISRRQCTARNERENFNWEKHLMLSDYLHSPQRFSHVLMLDADAALVQPQLDTLRSIGAQLDAAGRDLFLTDEDWLDENGRGRINGGLMMAKNTPFTKQLFLDTFHAHVEGRYLREPWGIGVQGYTCTSNEQICLNDLYYGNQGKRIFTAHAILASGKQYNRGAERGGERHITDPTTEIMHWMGGSKGSAGAALCNGVRDLTFEGLSGYGCRPS</sequence>
<evidence type="ECO:0008006" key="3">
    <source>
        <dbReference type="Google" id="ProtNLM"/>
    </source>
</evidence>
<keyword evidence="2" id="KW-1185">Reference proteome</keyword>